<dbReference type="EMBL" id="DYVF01000046">
    <property type="protein sequence ID" value="HJG31227.1"/>
    <property type="molecule type" value="Genomic_DNA"/>
</dbReference>
<feature type="region of interest" description="Disordered" evidence="1">
    <location>
        <begin position="150"/>
        <end position="216"/>
    </location>
</feature>
<reference evidence="3" key="2">
    <citation type="submission" date="2021-09" db="EMBL/GenBank/DDBJ databases">
        <authorList>
            <person name="Gilroy R."/>
        </authorList>
    </citation>
    <scope>NUCLEOTIDE SEQUENCE</scope>
    <source>
        <strain evidence="3">ChiGjej2B2-7701</strain>
    </source>
</reference>
<organism evidence="3 4">
    <name type="scientific">Collinsella ihumii</name>
    <dbReference type="NCBI Taxonomy" id="1720204"/>
    <lineage>
        <taxon>Bacteria</taxon>
        <taxon>Bacillati</taxon>
        <taxon>Actinomycetota</taxon>
        <taxon>Coriobacteriia</taxon>
        <taxon>Coriobacteriales</taxon>
        <taxon>Coriobacteriaceae</taxon>
        <taxon>Collinsella</taxon>
    </lineage>
</organism>
<proteinExistence type="predicted"/>
<feature type="transmembrane region" description="Helical" evidence="2">
    <location>
        <begin position="6"/>
        <end position="26"/>
    </location>
</feature>
<gene>
    <name evidence="3" type="ORF">K8U80_07505</name>
</gene>
<feature type="compositionally biased region" description="Polar residues" evidence="1">
    <location>
        <begin position="207"/>
        <end position="216"/>
    </location>
</feature>
<name>A0A921LRN8_9ACTN</name>
<accession>A0A921LRN8</accession>
<dbReference type="AlphaFoldDB" id="A0A921LRN8"/>
<evidence type="ECO:0000313" key="4">
    <source>
        <dbReference type="Proteomes" id="UP000746751"/>
    </source>
</evidence>
<evidence type="ECO:0000313" key="3">
    <source>
        <dbReference type="EMBL" id="HJG31227.1"/>
    </source>
</evidence>
<dbReference type="Proteomes" id="UP000746751">
    <property type="component" value="Unassembled WGS sequence"/>
</dbReference>
<keyword evidence="2" id="KW-0472">Membrane</keyword>
<dbReference type="SUPFAM" id="SSF58104">
    <property type="entry name" value="Methyl-accepting chemotaxis protein (MCP) signaling domain"/>
    <property type="match status" value="1"/>
</dbReference>
<protein>
    <recommendedName>
        <fullName evidence="5">DUF948 domain-containing protein</fullName>
    </recommendedName>
</protein>
<dbReference type="Gene3D" id="1.20.1480.30">
    <property type="entry name" value="Designed four-helix bundle protein"/>
    <property type="match status" value="1"/>
</dbReference>
<evidence type="ECO:0008006" key="5">
    <source>
        <dbReference type="Google" id="ProtNLM"/>
    </source>
</evidence>
<feature type="compositionally biased region" description="Basic and acidic residues" evidence="1">
    <location>
        <begin position="177"/>
        <end position="189"/>
    </location>
</feature>
<sequence>MEPLQIVLIVLALVGVWAVIELALTLRRARSTVSAIDKTLGDVQPVIQHIDSTVESAVPLVKKLEVTVDEIKPVLDRVNETLDGAQPAISQIEPLLKQGSIAVEALSADLIEVNGVLRDISDVTAGMSSASNAVSSVATAATERVHKFFGKNVEPPATGERTLTEQTGEPAAVPSADEQRDAADDESPKRAVPQYYTYSDGSAPASAPSTQEDTNE</sequence>
<evidence type="ECO:0000256" key="1">
    <source>
        <dbReference type="SAM" id="MobiDB-lite"/>
    </source>
</evidence>
<comment type="caution">
    <text evidence="3">The sequence shown here is derived from an EMBL/GenBank/DDBJ whole genome shotgun (WGS) entry which is preliminary data.</text>
</comment>
<keyword evidence="2" id="KW-1133">Transmembrane helix</keyword>
<keyword evidence="2" id="KW-0812">Transmembrane</keyword>
<evidence type="ECO:0000256" key="2">
    <source>
        <dbReference type="SAM" id="Phobius"/>
    </source>
</evidence>
<reference evidence="3" key="1">
    <citation type="journal article" date="2021" name="PeerJ">
        <title>Extensive microbial diversity within the chicken gut microbiome revealed by metagenomics and culture.</title>
        <authorList>
            <person name="Gilroy R."/>
            <person name="Ravi A."/>
            <person name="Getino M."/>
            <person name="Pursley I."/>
            <person name="Horton D.L."/>
            <person name="Alikhan N.F."/>
            <person name="Baker D."/>
            <person name="Gharbi K."/>
            <person name="Hall N."/>
            <person name="Watson M."/>
            <person name="Adriaenssens E.M."/>
            <person name="Foster-Nyarko E."/>
            <person name="Jarju S."/>
            <person name="Secka A."/>
            <person name="Antonio M."/>
            <person name="Oren A."/>
            <person name="Chaudhuri R.R."/>
            <person name="La Ragione R."/>
            <person name="Hildebrand F."/>
            <person name="Pallen M.J."/>
        </authorList>
    </citation>
    <scope>NUCLEOTIDE SEQUENCE</scope>
    <source>
        <strain evidence="3">ChiGjej2B2-7701</strain>
    </source>
</reference>